<protein>
    <recommendedName>
        <fullName evidence="2">R3H domain-containing protein</fullName>
    </recommendedName>
</protein>
<feature type="domain" description="R3H" evidence="2">
    <location>
        <begin position="12"/>
        <end position="78"/>
    </location>
</feature>
<dbReference type="GO" id="GO:0003676">
    <property type="term" value="F:nucleic acid binding"/>
    <property type="evidence" value="ECO:0007669"/>
    <property type="project" value="UniProtKB-UniRule"/>
</dbReference>
<evidence type="ECO:0000313" key="3">
    <source>
        <dbReference type="EMBL" id="CAD7276135.1"/>
    </source>
</evidence>
<gene>
    <name evidence="3" type="ORF">NMOB1V02_LOCUS3911</name>
</gene>
<dbReference type="Pfam" id="PF01424">
    <property type="entry name" value="R3H"/>
    <property type="match status" value="1"/>
</dbReference>
<organism evidence="3">
    <name type="scientific">Notodromas monacha</name>
    <dbReference type="NCBI Taxonomy" id="399045"/>
    <lineage>
        <taxon>Eukaryota</taxon>
        <taxon>Metazoa</taxon>
        <taxon>Ecdysozoa</taxon>
        <taxon>Arthropoda</taxon>
        <taxon>Crustacea</taxon>
        <taxon>Oligostraca</taxon>
        <taxon>Ostracoda</taxon>
        <taxon>Podocopa</taxon>
        <taxon>Podocopida</taxon>
        <taxon>Cypridocopina</taxon>
        <taxon>Cypridoidea</taxon>
        <taxon>Cyprididae</taxon>
        <taxon>Notodromas</taxon>
    </lineage>
</organism>
<feature type="compositionally biased region" description="Basic and acidic residues" evidence="1">
    <location>
        <begin position="328"/>
        <end position="342"/>
    </location>
</feature>
<dbReference type="InterPro" id="IPR039884">
    <property type="entry name" value="R3HC1/R3HCL"/>
</dbReference>
<dbReference type="InterPro" id="IPR036867">
    <property type="entry name" value="R3H_dom_sf"/>
</dbReference>
<dbReference type="InterPro" id="IPR035979">
    <property type="entry name" value="RBD_domain_sf"/>
</dbReference>
<accession>A0A7R9BLE5</accession>
<dbReference type="EMBL" id="OA882597">
    <property type="protein sequence ID" value="CAD7276135.1"/>
    <property type="molecule type" value="Genomic_DNA"/>
</dbReference>
<proteinExistence type="predicted"/>
<dbReference type="PROSITE" id="PS51061">
    <property type="entry name" value="R3H"/>
    <property type="match status" value="1"/>
</dbReference>
<sequence>MSLDEVVSDAEEDFLARVSADVAAFVQGNERSRVLVFRAFNSRLRYLAHRCLAEKFDGIVTRSFGRDPDRILCVCYADKCVTTVRNDFAYSMVLQFLGLQVGRRQLSKPITYRHGNRSRRPDKNVYIPRRRLEMMSKQTDEIANTLQTLCLEPSRDVENIFCGDDLPGTHSSDENISSDVVEELQEMLGVVEVVLAKEDYSQFENVLRPTEYEHVLEIYDFPAEYRERDLIKLFSEYREASGFEIKWVSDTSVLGIFSSVEAAEKALQAGSGVCKLRSLSEGSKAALLKARRVQCGLIPALKRPQTNSSFARRMIGHALGQKISVASDKMKAERQQLDDAKEKKRALRRSNAEQTET</sequence>
<name>A0A7R9BLE5_9CRUS</name>
<dbReference type="PANTHER" id="PTHR21678:SF0">
    <property type="entry name" value="C3H1-TYPE DOMAIN-CONTAINING PROTEIN"/>
    <property type="match status" value="1"/>
</dbReference>
<keyword evidence="4" id="KW-1185">Reference proteome</keyword>
<dbReference type="PANTHER" id="PTHR21678">
    <property type="entry name" value="GROWTH INHIBITION AND DIFFERENTIATION RELATED PROTEIN 88"/>
    <property type="match status" value="1"/>
</dbReference>
<dbReference type="SMART" id="SM00393">
    <property type="entry name" value="R3H"/>
    <property type="match status" value="1"/>
</dbReference>
<dbReference type="InterPro" id="IPR001374">
    <property type="entry name" value="R3H_dom"/>
</dbReference>
<dbReference type="InterPro" id="IPR012677">
    <property type="entry name" value="Nucleotide-bd_a/b_plait_sf"/>
</dbReference>
<dbReference type="Proteomes" id="UP000678499">
    <property type="component" value="Unassembled WGS sequence"/>
</dbReference>
<dbReference type="OrthoDB" id="5418203at2759"/>
<dbReference type="SUPFAM" id="SSF82708">
    <property type="entry name" value="R3H domain"/>
    <property type="match status" value="1"/>
</dbReference>
<dbReference type="Gene3D" id="3.30.1370.50">
    <property type="entry name" value="R3H-like domain"/>
    <property type="match status" value="1"/>
</dbReference>
<dbReference type="AlphaFoldDB" id="A0A7R9BLE5"/>
<dbReference type="Gene3D" id="3.30.70.330">
    <property type="match status" value="1"/>
</dbReference>
<evidence type="ECO:0000313" key="4">
    <source>
        <dbReference type="Proteomes" id="UP000678499"/>
    </source>
</evidence>
<evidence type="ECO:0000259" key="2">
    <source>
        <dbReference type="PROSITE" id="PS51061"/>
    </source>
</evidence>
<reference evidence="3" key="1">
    <citation type="submission" date="2020-11" db="EMBL/GenBank/DDBJ databases">
        <authorList>
            <person name="Tran Van P."/>
        </authorList>
    </citation>
    <scope>NUCLEOTIDE SEQUENCE</scope>
</reference>
<feature type="region of interest" description="Disordered" evidence="1">
    <location>
        <begin position="327"/>
        <end position="357"/>
    </location>
</feature>
<evidence type="ECO:0000256" key="1">
    <source>
        <dbReference type="SAM" id="MobiDB-lite"/>
    </source>
</evidence>
<dbReference type="EMBL" id="CAJPEX010000560">
    <property type="protein sequence ID" value="CAG0916287.1"/>
    <property type="molecule type" value="Genomic_DNA"/>
</dbReference>
<dbReference type="SUPFAM" id="SSF54928">
    <property type="entry name" value="RNA-binding domain, RBD"/>
    <property type="match status" value="1"/>
</dbReference>